<proteinExistence type="inferred from homology"/>
<keyword evidence="1" id="KW-0479">Metal-binding</keyword>
<dbReference type="InterPro" id="IPR004843">
    <property type="entry name" value="Calcineurin-like_PHP"/>
</dbReference>
<keyword evidence="7" id="KW-1185">Reference proteome</keyword>
<evidence type="ECO:0000259" key="5">
    <source>
        <dbReference type="Pfam" id="PF00149"/>
    </source>
</evidence>
<evidence type="ECO:0000256" key="2">
    <source>
        <dbReference type="ARBA" id="ARBA00022801"/>
    </source>
</evidence>
<dbReference type="SUPFAM" id="SSF56300">
    <property type="entry name" value="Metallo-dependent phosphatases"/>
    <property type="match status" value="1"/>
</dbReference>
<evidence type="ECO:0000256" key="4">
    <source>
        <dbReference type="ARBA" id="ARBA00025742"/>
    </source>
</evidence>
<protein>
    <submittedName>
        <fullName evidence="6">Phosphoesterase</fullName>
    </submittedName>
</protein>
<dbReference type="Proteomes" id="UP000070810">
    <property type="component" value="Unassembled WGS sequence"/>
</dbReference>
<dbReference type="InterPro" id="IPR029052">
    <property type="entry name" value="Metallo-depent_PP-like"/>
</dbReference>
<feature type="domain" description="Calcineurin-like phosphoesterase" evidence="5">
    <location>
        <begin position="9"/>
        <end position="194"/>
    </location>
</feature>
<dbReference type="PATRIC" id="fig|1079994.3.peg.2214"/>
<comment type="similarity">
    <text evidence="4">Belongs to the cyclic nucleotide phosphodiesterase class-III family.</text>
</comment>
<dbReference type="PANTHER" id="PTHR42988:SF2">
    <property type="entry name" value="CYCLIC NUCLEOTIDE PHOSPHODIESTERASE CBUA0032-RELATED"/>
    <property type="match status" value="1"/>
</dbReference>
<sequence length="271" mass="28569">MSRDTGRFTVLHASDLHATESGLLYDAVDGVGRLERVGEYALATGITPEAVVVTGDLIERGNPGAYAAVAAACERLQDRLGAPVLTVLGNHDDPRAARALPGHVAGHTAAHRIDGFRVLRLDSHTGSIDAEQLDWLRRELGRPSERGTIVALHHAPLGSPLPTLRRQGLRNADALLGVLDGSDVRAILAGHFHHSLTASVHGIPVFVGPSLAYHQVMNAGPDAVAGHDSPMFSLVQFTAEGVSASTVALHSPEPLFTQPIARTAQKATHVS</sequence>
<accession>A0A147EKV3</accession>
<name>A0A147EKV3_9MICO</name>
<dbReference type="AlphaFoldDB" id="A0A147EKV3"/>
<reference evidence="6 7" key="1">
    <citation type="journal article" date="2016" name="Front. Microbiol.">
        <title>Genomic Resource of Rice Seed Associated Bacteria.</title>
        <authorList>
            <person name="Midha S."/>
            <person name="Bansal K."/>
            <person name="Sharma S."/>
            <person name="Kumar N."/>
            <person name="Patil P.P."/>
            <person name="Chaudhry V."/>
            <person name="Patil P.B."/>
        </authorList>
    </citation>
    <scope>NUCLEOTIDE SEQUENCE [LARGE SCALE GENOMIC DNA]</scope>
    <source>
        <strain evidence="6 7">NS354</strain>
    </source>
</reference>
<evidence type="ECO:0000256" key="1">
    <source>
        <dbReference type="ARBA" id="ARBA00022723"/>
    </source>
</evidence>
<dbReference type="InterPro" id="IPR050884">
    <property type="entry name" value="CNP_phosphodiesterase-III"/>
</dbReference>
<keyword evidence="2" id="KW-0378">Hydrolase</keyword>
<dbReference type="EMBL" id="LDRK01000066">
    <property type="protein sequence ID" value="KTR85070.1"/>
    <property type="molecule type" value="Genomic_DNA"/>
</dbReference>
<dbReference type="RefSeq" id="WP_058594316.1">
    <property type="nucleotide sequence ID" value="NZ_LDRK01000066.1"/>
</dbReference>
<evidence type="ECO:0000313" key="6">
    <source>
        <dbReference type="EMBL" id="KTR85070.1"/>
    </source>
</evidence>
<dbReference type="Pfam" id="PF00149">
    <property type="entry name" value="Metallophos"/>
    <property type="match status" value="1"/>
</dbReference>
<dbReference type="GO" id="GO:0016787">
    <property type="term" value="F:hydrolase activity"/>
    <property type="evidence" value="ECO:0007669"/>
    <property type="project" value="UniProtKB-KW"/>
</dbReference>
<keyword evidence="3" id="KW-0408">Iron</keyword>
<dbReference type="OrthoDB" id="5241795at2"/>
<dbReference type="PANTHER" id="PTHR42988">
    <property type="entry name" value="PHOSPHOHYDROLASE"/>
    <property type="match status" value="1"/>
</dbReference>
<gene>
    <name evidence="6" type="ORF">NS354_09760</name>
</gene>
<evidence type="ECO:0000313" key="7">
    <source>
        <dbReference type="Proteomes" id="UP000070810"/>
    </source>
</evidence>
<comment type="caution">
    <text evidence="6">The sequence shown here is derived from an EMBL/GenBank/DDBJ whole genome shotgun (WGS) entry which is preliminary data.</text>
</comment>
<organism evidence="6 7">
    <name type="scientific">Leucobacter chromiiresistens</name>
    <dbReference type="NCBI Taxonomy" id="1079994"/>
    <lineage>
        <taxon>Bacteria</taxon>
        <taxon>Bacillati</taxon>
        <taxon>Actinomycetota</taxon>
        <taxon>Actinomycetes</taxon>
        <taxon>Micrococcales</taxon>
        <taxon>Microbacteriaceae</taxon>
        <taxon>Leucobacter</taxon>
    </lineage>
</organism>
<dbReference type="GO" id="GO:0046872">
    <property type="term" value="F:metal ion binding"/>
    <property type="evidence" value="ECO:0007669"/>
    <property type="project" value="UniProtKB-KW"/>
</dbReference>
<dbReference type="Gene3D" id="3.60.21.10">
    <property type="match status" value="1"/>
</dbReference>
<evidence type="ECO:0000256" key="3">
    <source>
        <dbReference type="ARBA" id="ARBA00023004"/>
    </source>
</evidence>